<protein>
    <submittedName>
        <fullName evidence="4">Putative unusual protein kinase</fullName>
    </submittedName>
</protein>
<name>K7QVI1_THEOS</name>
<dbReference type="SUPFAM" id="SSF56112">
    <property type="entry name" value="Protein kinase-like (PK-like)"/>
    <property type="match status" value="1"/>
</dbReference>
<dbReference type="InterPro" id="IPR011009">
    <property type="entry name" value="Kinase-like_dom_sf"/>
</dbReference>
<keyword evidence="2" id="KW-1133">Transmembrane helix</keyword>
<dbReference type="PATRIC" id="fig|751945.3.peg.1515"/>
<evidence type="ECO:0000313" key="4">
    <source>
        <dbReference type="EMBL" id="AFV76561.1"/>
    </source>
</evidence>
<dbReference type="AlphaFoldDB" id="K7QVI1"/>
<dbReference type="PROSITE" id="PS50011">
    <property type="entry name" value="PROTEIN_KINASE_DOM"/>
    <property type="match status" value="1"/>
</dbReference>
<feature type="transmembrane region" description="Helical" evidence="2">
    <location>
        <begin position="499"/>
        <end position="520"/>
    </location>
</feature>
<dbReference type="PANTHER" id="PTHR10566:SF113">
    <property type="entry name" value="PROTEIN ACTIVITY OF BC1 COMPLEX KINASE 7, CHLOROPLASTIC"/>
    <property type="match status" value="1"/>
</dbReference>
<evidence type="ECO:0000256" key="1">
    <source>
        <dbReference type="ARBA" id="ARBA00009670"/>
    </source>
</evidence>
<dbReference type="InterPro" id="IPR004147">
    <property type="entry name" value="ABC1_dom"/>
</dbReference>
<dbReference type="KEGG" id="tos:Theos_1533"/>
<proteinExistence type="inferred from homology"/>
<dbReference type="STRING" id="751945.Theos_1533"/>
<gene>
    <name evidence="4" type="ORF">Theos_1533</name>
</gene>
<dbReference type="EMBL" id="CP003249">
    <property type="protein sequence ID" value="AFV76561.1"/>
    <property type="molecule type" value="Genomic_DNA"/>
</dbReference>
<keyword evidence="2" id="KW-0812">Transmembrane</keyword>
<dbReference type="eggNOG" id="COG0661">
    <property type="taxonomic scope" value="Bacteria"/>
</dbReference>
<keyword evidence="2" id="KW-0472">Membrane</keyword>
<dbReference type="InterPro" id="IPR050154">
    <property type="entry name" value="UbiB_kinase"/>
</dbReference>
<comment type="similarity">
    <text evidence="1">Belongs to the protein kinase superfamily. ADCK protein kinase family.</text>
</comment>
<dbReference type="OrthoDB" id="9795390at2"/>
<feature type="domain" description="Protein kinase" evidence="3">
    <location>
        <begin position="100"/>
        <end position="432"/>
    </location>
</feature>
<dbReference type="Proteomes" id="UP000000211">
    <property type="component" value="Chromosome"/>
</dbReference>
<evidence type="ECO:0000259" key="3">
    <source>
        <dbReference type="PROSITE" id="PS50011"/>
    </source>
</evidence>
<dbReference type="CDD" id="cd05121">
    <property type="entry name" value="ABC1_ADCK3-like"/>
    <property type="match status" value="1"/>
</dbReference>
<dbReference type="RefSeq" id="WP_016329742.1">
    <property type="nucleotide sequence ID" value="NC_019386.1"/>
</dbReference>
<evidence type="ECO:0000313" key="5">
    <source>
        <dbReference type="Proteomes" id="UP000000211"/>
    </source>
</evidence>
<sequence>MQLVLKVLARHGLFQLLAGGLPRGDEGWRRLGRRVKQAFYELGPTYIKLGQVLVTRQELFPDPFTSELATLLDEVPPMPFPYIAYVLEEELPDGLATFRAFDPEPIASASVAQVYRAELRDGRPCAVKVVRPLVDRLFQTDIGVIKALARRVQRFLPPPVAASLDLPGILEDYYSSALSELDMRLEARNTEEGRQMVQEFATLAVPEVYLATRRVLVLEYVDGWNIKDFPVDFLTFEERLEIMLDLAHLYIKTFLEGFYHADPHGGNLMIGRNKKAYIIDWGMVGRMDATHTEAVFRTLLHVRSGQAKDAAEAIMEVYEPTPFTDRGRLRDQLRALGIQYVNTEQGSLRNWGSFLIQSIRVAFQNHCRIPSGLALWAKGWSAAEGTARWLCPEISFHQVVESADIRIIESWIKRRFNYRTNASLLAETAELLATLPRRLKNVLESLAWNDLRFTLEARIASDQQRHLDRLVNRLSLSMLAVGLFVGGSFLATLESRIPSMGLAAELGVWGGLALGTYALYRILRHRI</sequence>
<dbReference type="HOGENOM" id="CLU_006533_0_2_0"/>
<dbReference type="GO" id="GO:0005524">
    <property type="term" value="F:ATP binding"/>
    <property type="evidence" value="ECO:0007669"/>
    <property type="project" value="InterPro"/>
</dbReference>
<evidence type="ECO:0000256" key="2">
    <source>
        <dbReference type="SAM" id="Phobius"/>
    </source>
</evidence>
<dbReference type="PANTHER" id="PTHR10566">
    <property type="entry name" value="CHAPERONE-ACTIVITY OF BC1 COMPLEX CABC1 -RELATED"/>
    <property type="match status" value="1"/>
</dbReference>
<dbReference type="InterPro" id="IPR000719">
    <property type="entry name" value="Prot_kinase_dom"/>
</dbReference>
<keyword evidence="5" id="KW-1185">Reference proteome</keyword>
<keyword evidence="4" id="KW-0808">Transferase</keyword>
<feature type="transmembrane region" description="Helical" evidence="2">
    <location>
        <begin position="474"/>
        <end position="493"/>
    </location>
</feature>
<accession>K7QVI1</accession>
<keyword evidence="4" id="KW-0418">Kinase</keyword>
<dbReference type="Gene3D" id="1.10.510.10">
    <property type="entry name" value="Transferase(Phosphotransferase) domain 1"/>
    <property type="match status" value="1"/>
</dbReference>
<dbReference type="GO" id="GO:0004672">
    <property type="term" value="F:protein kinase activity"/>
    <property type="evidence" value="ECO:0007669"/>
    <property type="project" value="InterPro"/>
</dbReference>
<reference evidence="4 5" key="1">
    <citation type="journal article" date="2013" name="Genome Announc.">
        <title>Whole Genome Sequencing of Thermus oshimai JL-2 and Thermus thermophilus JL-18, Incomplete Denitrifiers from the United States Great Basin.</title>
        <authorList>
            <person name="Murugapiran S.K."/>
            <person name="Huntemann M."/>
            <person name="Wei C.L."/>
            <person name="Han J."/>
            <person name="Detter J.C."/>
            <person name="Han C.S."/>
            <person name="Erkkila T.H."/>
            <person name="Teshima H."/>
            <person name="Chen A."/>
            <person name="Kyrpides N."/>
            <person name="Mavrommatis K."/>
            <person name="Markowitz V."/>
            <person name="Szeto E."/>
            <person name="Ivanova N."/>
            <person name="Pagani I."/>
            <person name="Lam J."/>
            <person name="McDonald A.I."/>
            <person name="Dodsworth J.A."/>
            <person name="Pati A."/>
            <person name="Goodwin L."/>
            <person name="Peters L."/>
            <person name="Pitluck S."/>
            <person name="Woyke T."/>
            <person name="Hedlund B.P."/>
        </authorList>
    </citation>
    <scope>NUCLEOTIDE SEQUENCE</scope>
    <source>
        <strain evidence="4 5">JL-2</strain>
    </source>
</reference>
<dbReference type="Pfam" id="PF03109">
    <property type="entry name" value="ABC1"/>
    <property type="match status" value="1"/>
</dbReference>
<organism evidence="4 5">
    <name type="scientific">Thermus oshimai JL-2</name>
    <dbReference type="NCBI Taxonomy" id="751945"/>
    <lineage>
        <taxon>Bacteria</taxon>
        <taxon>Thermotogati</taxon>
        <taxon>Deinococcota</taxon>
        <taxon>Deinococci</taxon>
        <taxon>Thermales</taxon>
        <taxon>Thermaceae</taxon>
        <taxon>Thermus</taxon>
    </lineage>
</organism>